<accession>A0A6G3X459</accession>
<protein>
    <submittedName>
        <fullName evidence="2">Universal stress protein</fullName>
    </submittedName>
</protein>
<organism evidence="2">
    <name type="scientific">Streptomyces sp. SID7499</name>
    <dbReference type="NCBI Taxonomy" id="2706086"/>
    <lineage>
        <taxon>Bacteria</taxon>
        <taxon>Bacillati</taxon>
        <taxon>Actinomycetota</taxon>
        <taxon>Actinomycetes</taxon>
        <taxon>Kitasatosporales</taxon>
        <taxon>Streptomycetaceae</taxon>
        <taxon>Streptomyces</taxon>
    </lineage>
</organism>
<gene>
    <name evidence="2" type="ORF">G3M58_39110</name>
</gene>
<feature type="region of interest" description="Disordered" evidence="1">
    <location>
        <begin position="1"/>
        <end position="24"/>
    </location>
</feature>
<reference evidence="2" key="1">
    <citation type="submission" date="2020-01" db="EMBL/GenBank/DDBJ databases">
        <title>Insect and environment-associated Actinomycetes.</title>
        <authorList>
            <person name="Currrie C."/>
            <person name="Chevrette M."/>
            <person name="Carlson C."/>
            <person name="Stubbendieck R."/>
            <person name="Wendt-Pienkowski E."/>
        </authorList>
    </citation>
    <scope>NUCLEOTIDE SEQUENCE</scope>
    <source>
        <strain evidence="2">SID7499</strain>
    </source>
</reference>
<comment type="caution">
    <text evidence="2">The sequence shown here is derived from an EMBL/GenBank/DDBJ whole genome shotgun (WGS) entry which is preliminary data.</text>
</comment>
<feature type="non-terminal residue" evidence="2">
    <location>
        <position position="24"/>
    </location>
</feature>
<evidence type="ECO:0000313" key="2">
    <source>
        <dbReference type="EMBL" id="NEE12453.1"/>
    </source>
</evidence>
<evidence type="ECO:0000256" key="1">
    <source>
        <dbReference type="SAM" id="MobiDB-lite"/>
    </source>
</evidence>
<name>A0A6G3X459_9ACTN</name>
<dbReference type="EMBL" id="JAAGMN010004100">
    <property type="protein sequence ID" value="NEE12453.1"/>
    <property type="molecule type" value="Genomic_DNA"/>
</dbReference>
<dbReference type="AlphaFoldDB" id="A0A6G3X459"/>
<sequence length="24" mass="2673">MTEQQPQRFERGTDGPKVIVAGLD</sequence>
<proteinExistence type="predicted"/>